<gene>
    <name evidence="1" type="ORF">C1167_16090</name>
</gene>
<proteinExistence type="predicted"/>
<dbReference type="EMBL" id="POUR01000001">
    <property type="protein sequence ID" value="PNF69379.1"/>
    <property type="molecule type" value="Genomic_DNA"/>
</dbReference>
<dbReference type="Proteomes" id="UP000236063">
    <property type="component" value="Unassembled WGS sequence"/>
</dbReference>
<comment type="caution">
    <text evidence="1">The sequence shown here is derived from an EMBL/GenBank/DDBJ whole genome shotgun (WGS) entry which is preliminary data.</text>
</comment>
<evidence type="ECO:0000313" key="2">
    <source>
        <dbReference type="Proteomes" id="UP000236063"/>
    </source>
</evidence>
<sequence>MLKARNGRAEAISGCSSVIRHFFTTISTEKVNKIALENAHLFITLRLFVSYSNVIRLQACKRVVYRLTVV</sequence>
<name>A0ABX4VQJ4_9ENTR</name>
<keyword evidence="2" id="KW-1185">Reference proteome</keyword>
<accession>A0ABX4VQJ4</accession>
<organism evidence="1 2">
    <name type="scientific">Enterobacter bugandensis</name>
    <dbReference type="NCBI Taxonomy" id="881260"/>
    <lineage>
        <taxon>Bacteria</taxon>
        <taxon>Pseudomonadati</taxon>
        <taxon>Pseudomonadota</taxon>
        <taxon>Gammaproteobacteria</taxon>
        <taxon>Enterobacterales</taxon>
        <taxon>Enterobacteriaceae</taxon>
        <taxon>Enterobacter</taxon>
    </lineage>
</organism>
<evidence type="ECO:0000313" key="1">
    <source>
        <dbReference type="EMBL" id="PNF69379.1"/>
    </source>
</evidence>
<reference evidence="1 2" key="1">
    <citation type="submission" date="2018-01" db="EMBL/GenBank/DDBJ databases">
        <title>Multi-drug resistant Enterobacter species isolated from the International Space Station and comparative genomic analyses with human pathogenic strains.</title>
        <authorList>
            <person name="Singh N.K."/>
            <person name="Bezdan D."/>
            <person name="McIntyre A."/>
            <person name="Sielaff A.C."/>
            <person name="Wheeler K."/>
            <person name="Mason C."/>
            <person name="Venkateswaran K."/>
        </authorList>
    </citation>
    <scope>NUCLEOTIDE SEQUENCE [LARGE SCALE GENOMIC DNA]</scope>
    <source>
        <strain evidence="1 2">IF2SW-P2</strain>
    </source>
</reference>
<protein>
    <submittedName>
        <fullName evidence="1">Uncharacterized protein</fullName>
    </submittedName>
</protein>